<dbReference type="AlphaFoldDB" id="A0A9X3NLE7"/>
<gene>
    <name evidence="3" type="ORF">OJ997_35885</name>
</gene>
<feature type="compositionally biased region" description="Polar residues" evidence="1">
    <location>
        <begin position="162"/>
        <end position="180"/>
    </location>
</feature>
<feature type="chain" id="PRO_5040994768" evidence="2">
    <location>
        <begin position="30"/>
        <end position="868"/>
    </location>
</feature>
<keyword evidence="4" id="KW-1185">Reference proteome</keyword>
<dbReference type="EMBL" id="JAPDDP010000139">
    <property type="protein sequence ID" value="MDA0185741.1"/>
    <property type="molecule type" value="Genomic_DNA"/>
</dbReference>
<evidence type="ECO:0000313" key="3">
    <source>
        <dbReference type="EMBL" id="MDA0185741.1"/>
    </source>
</evidence>
<feature type="signal peptide" evidence="2">
    <location>
        <begin position="1"/>
        <end position="29"/>
    </location>
</feature>
<protein>
    <submittedName>
        <fullName evidence="3">Ig-like domain-containing protein</fullName>
    </submittedName>
</protein>
<evidence type="ECO:0000256" key="2">
    <source>
        <dbReference type="SAM" id="SignalP"/>
    </source>
</evidence>
<proteinExistence type="predicted"/>
<keyword evidence="2" id="KW-0732">Signal</keyword>
<dbReference type="Proteomes" id="UP001147653">
    <property type="component" value="Unassembled WGS sequence"/>
</dbReference>
<name>A0A9X3NLE7_9ACTN</name>
<organism evidence="3 4">
    <name type="scientific">Solirubrobacter phytolaccae</name>
    <dbReference type="NCBI Taxonomy" id="1404360"/>
    <lineage>
        <taxon>Bacteria</taxon>
        <taxon>Bacillati</taxon>
        <taxon>Actinomycetota</taxon>
        <taxon>Thermoleophilia</taxon>
        <taxon>Solirubrobacterales</taxon>
        <taxon>Solirubrobacteraceae</taxon>
        <taxon>Solirubrobacter</taxon>
    </lineage>
</organism>
<feature type="region of interest" description="Disordered" evidence="1">
    <location>
        <begin position="162"/>
        <end position="185"/>
    </location>
</feature>
<evidence type="ECO:0000313" key="4">
    <source>
        <dbReference type="Proteomes" id="UP001147653"/>
    </source>
</evidence>
<accession>A0A9X3NLE7</accession>
<feature type="region of interest" description="Disordered" evidence="1">
    <location>
        <begin position="264"/>
        <end position="283"/>
    </location>
</feature>
<reference evidence="3" key="1">
    <citation type="submission" date="2022-10" db="EMBL/GenBank/DDBJ databases">
        <title>The WGS of Solirubrobacter phytolaccae KCTC 29190.</title>
        <authorList>
            <person name="Jiang Z."/>
        </authorList>
    </citation>
    <scope>NUCLEOTIDE SEQUENCE</scope>
    <source>
        <strain evidence="3">KCTC 29190</strain>
    </source>
</reference>
<sequence length="868" mass="90938">MTLSSRWRRAAAATVAVASLVPFAATAQAAGTETTKYQRSDFLQRALGVPANTVIDSVTYDRFQNLLRHTGNLAILIGDPATDPSFKAKAVSVDAAARAAGIAKVYWFNPNLTGGVQVGESKLPNLDIRNTEAIGLVKSSRDKYKDAWQNVVAQSLGNGVIATPSNPGAQSQSVTTTTGQAGAPVNDTVDPIFDYTTTTPANLTDSYFLVYNTEGGTEAAKDKIVSWVNLTDDAASATKVTAAIAGKTFARVDQFAWWKEEANERQRVGTQNTPSQNPDVPVLTDADNATADGGWRVNQITYPELVDLLDHSTDGDAAILFGGTWCPNTRAVLPFVNKEAQKNDVTVYNFDTVLDGGKVAGNPTGGANPLQTRNGHGNAGTGADANFRTFPSYVYGELVSQYLSNFQTEYLPTATNAITYFPYGDTSKTAKSQARLQVPYLFGYKAKGTTGPQAGITRQWIIKNANGTFREYMSNWYYTNPQQGKVSITFPSTVPAWQKINQAITNFTYKTDVTPLIPNRAIYTDTADYLINETATVGVDSRTGAVTVTSGGPTDISQPALTAALAALGANAPKTLTEARTAWLANKTDANLTTIAGAWGTVDARKDNVGSSFGAPTTPNSIAGGAAAKRALEVFFGGLPGGPRFTTRTVTANTVTAPAAPSVSLTIANPQGRAVTGDVTISVKQDATEVASVTSAISGGAASFALPALPAGTYAYTLTYGGTEDIDGFTESGTLTVNPAPVVDPTPTPTPPVVVPAPTATPTPTPIVKAKVSKVAGAIAKAPTSKKAGKYKVTITTAKGQTKASGKVTLKLTKGKTTKTVTGTLKNGTVTVTVPKLAKGTWKVAITWPGDSKYESGKATGTSIKVKK</sequence>
<evidence type="ECO:0000256" key="1">
    <source>
        <dbReference type="SAM" id="MobiDB-lite"/>
    </source>
</evidence>
<feature type="compositionally biased region" description="Polar residues" evidence="1">
    <location>
        <begin position="268"/>
        <end position="278"/>
    </location>
</feature>
<dbReference type="RefSeq" id="WP_270030261.1">
    <property type="nucleotide sequence ID" value="NZ_JAPDDP010000139.1"/>
</dbReference>
<comment type="caution">
    <text evidence="3">The sequence shown here is derived from an EMBL/GenBank/DDBJ whole genome shotgun (WGS) entry which is preliminary data.</text>
</comment>